<dbReference type="InterPro" id="IPR052208">
    <property type="entry name" value="DmX-like/RAVE_component"/>
</dbReference>
<evidence type="ECO:0000313" key="1">
    <source>
        <dbReference type="WBParaSite" id="GPUH_0000603201-mRNA-1"/>
    </source>
</evidence>
<reference evidence="1" key="1">
    <citation type="submission" date="2016-06" db="UniProtKB">
        <authorList>
            <consortium name="WormBaseParasite"/>
        </authorList>
    </citation>
    <scope>IDENTIFICATION</scope>
</reference>
<dbReference type="GO" id="GO:0043291">
    <property type="term" value="C:RAVE complex"/>
    <property type="evidence" value="ECO:0007669"/>
    <property type="project" value="TreeGrafter"/>
</dbReference>
<accession>A0A183DBD3</accession>
<organism evidence="1">
    <name type="scientific">Gongylonema pulchrum</name>
    <dbReference type="NCBI Taxonomy" id="637853"/>
    <lineage>
        <taxon>Eukaryota</taxon>
        <taxon>Metazoa</taxon>
        <taxon>Ecdysozoa</taxon>
        <taxon>Nematoda</taxon>
        <taxon>Chromadorea</taxon>
        <taxon>Rhabditida</taxon>
        <taxon>Spirurina</taxon>
        <taxon>Spiruromorpha</taxon>
        <taxon>Spiruroidea</taxon>
        <taxon>Gongylonematidae</taxon>
        <taxon>Gongylonema</taxon>
    </lineage>
</organism>
<name>A0A183DBD3_9BILA</name>
<dbReference type="PANTHER" id="PTHR13950:SF9">
    <property type="entry name" value="RABCONNECTIN-3A"/>
    <property type="match status" value="1"/>
</dbReference>
<protein>
    <submittedName>
        <fullName evidence="1">CPSF_A domain-containing protein</fullName>
    </submittedName>
</protein>
<dbReference type="AlphaFoldDB" id="A0A183DBD3"/>
<dbReference type="PANTHER" id="PTHR13950">
    <property type="entry name" value="RABCONNECTIN-RELATED"/>
    <property type="match status" value="1"/>
</dbReference>
<dbReference type="GO" id="GO:0007035">
    <property type="term" value="P:vacuolar acidification"/>
    <property type="evidence" value="ECO:0007669"/>
    <property type="project" value="TreeGrafter"/>
</dbReference>
<sequence length="294" mass="31913">LLLTTSHYNYRTLDAEETGKAELILWKIKPVGPLCKCGGIRELARITSNSSDSFTAVTWLPAILPSTSLGLLFTSPSSCFVANCSGHLNIYQAVVDAADFLAEMHNSRTPNAVPSTESRSSSSSTAEEKIYLGSCSRPCLKGSYKVVSAQSSSKPGCILLLSRIVDAALGTNSVLLLHVFSERLLVSAEESQDIASSGIAVSDRTGYYLVLFEKNKEHFTRLRMWLISLAAVDYEGFGIICLDFCKILPTAAVVVDFPPISSAHFSLYSTFPSLFSCTSFFPIYGRGIFQNNVA</sequence>
<proteinExistence type="predicted"/>
<dbReference type="WBParaSite" id="GPUH_0000603201-mRNA-1">
    <property type="protein sequence ID" value="GPUH_0000603201-mRNA-1"/>
    <property type="gene ID" value="GPUH_0000603201"/>
</dbReference>